<feature type="compositionally biased region" description="Basic and acidic residues" evidence="1">
    <location>
        <begin position="18"/>
        <end position="29"/>
    </location>
</feature>
<keyword evidence="4" id="KW-1185">Reference proteome</keyword>
<name>A0A511ST87_MYXFU</name>
<reference evidence="2 5" key="2">
    <citation type="submission" date="2019-07" db="EMBL/GenBank/DDBJ databases">
        <title>Whole genome shotgun sequence of Myxococcus fulvus NBRC 100333.</title>
        <authorList>
            <person name="Hosoyama A."/>
            <person name="Uohara A."/>
            <person name="Ohji S."/>
            <person name="Ichikawa N."/>
        </authorList>
    </citation>
    <scope>NUCLEOTIDE SEQUENCE [LARGE SCALE GENOMIC DNA]</scope>
    <source>
        <strain evidence="2 5">NBRC 100333</strain>
    </source>
</reference>
<gene>
    <name evidence="2" type="ORF">MFU01_01730</name>
    <name evidence="3" type="ORF">SAMN05443572_1011318</name>
</gene>
<dbReference type="PROSITE" id="PS51257">
    <property type="entry name" value="PROKAR_LIPOPROTEIN"/>
    <property type="match status" value="1"/>
</dbReference>
<feature type="region of interest" description="Disordered" evidence="1">
    <location>
        <begin position="18"/>
        <end position="38"/>
    </location>
</feature>
<organism evidence="2 5">
    <name type="scientific">Myxococcus fulvus</name>
    <dbReference type="NCBI Taxonomy" id="33"/>
    <lineage>
        <taxon>Bacteria</taxon>
        <taxon>Pseudomonadati</taxon>
        <taxon>Myxococcota</taxon>
        <taxon>Myxococcia</taxon>
        <taxon>Myxococcales</taxon>
        <taxon>Cystobacterineae</taxon>
        <taxon>Myxococcaceae</taxon>
        <taxon>Myxococcus</taxon>
    </lineage>
</organism>
<sequence length="455" mass="47976">MRRHAWALGLALAMGCGKDSKPDNPDAGRPDGGGGNTETFTKLEVDAELSEFNPISNIAMAVGPNDRIGMVYFVNNGTATGSETNYDLRYREFDAGVLGPVEKIATVQRVYGVSVAFGANGQPAVSYLGGGRDNSTFWLQSDLAVSYRSAAGVWTESIVATRSNAAAINNPLSDVGFLVGLNSSIVFSGSQALIAYRDGHNGNFGRQDWESADLEIASGGPPSSWVFRMVAASGDTKAGYGGHIGLIMAGTQPAVVHDYVKEGAQATGAGIIFQRRAADGVAWSAPVEVATAESIGNTQLGPSMAFDSEAGFGIAVQNRGSSSRGDVLLYLDCPSPTATSCNTKGEWSSPDPVFGRGTGGWYPSLAFDPVHHEPSIAHYFCSSESGNNDTGCNPTEDRLLISTRIGGIWRETVVDEDGAWSPKLAYLSTGKRVVLYRLPVMAPSKKGVLRLAVEQ</sequence>
<dbReference type="STRING" id="1334629.MFUL124B02_07500"/>
<evidence type="ECO:0000313" key="2">
    <source>
        <dbReference type="EMBL" id="GEN05136.1"/>
    </source>
</evidence>
<evidence type="ECO:0000313" key="3">
    <source>
        <dbReference type="EMBL" id="SET17019.1"/>
    </source>
</evidence>
<dbReference type="EMBL" id="FOIB01000001">
    <property type="protein sequence ID" value="SET17019.1"/>
    <property type="molecule type" value="Genomic_DNA"/>
</dbReference>
<dbReference type="OrthoDB" id="5378747at2"/>
<evidence type="ECO:0000313" key="4">
    <source>
        <dbReference type="Proteomes" id="UP000183760"/>
    </source>
</evidence>
<reference evidence="3 4" key="1">
    <citation type="submission" date="2016-10" db="EMBL/GenBank/DDBJ databases">
        <authorList>
            <person name="Varghese N."/>
            <person name="Submissions S."/>
        </authorList>
    </citation>
    <scope>NUCLEOTIDE SEQUENCE [LARGE SCALE GENOMIC DNA]</scope>
    <source>
        <strain evidence="3 4">DSM 16525</strain>
    </source>
</reference>
<accession>A0A511ST87</accession>
<evidence type="ECO:0000256" key="1">
    <source>
        <dbReference type="SAM" id="MobiDB-lite"/>
    </source>
</evidence>
<dbReference type="EMBL" id="BJXR01000006">
    <property type="protein sequence ID" value="GEN05136.1"/>
    <property type="molecule type" value="Genomic_DNA"/>
</dbReference>
<evidence type="ECO:0008006" key="6">
    <source>
        <dbReference type="Google" id="ProtNLM"/>
    </source>
</evidence>
<comment type="caution">
    <text evidence="2">The sequence shown here is derived from an EMBL/GenBank/DDBJ whole genome shotgun (WGS) entry which is preliminary data.</text>
</comment>
<dbReference type="RefSeq" id="WP_074949735.1">
    <property type="nucleotide sequence ID" value="NZ_BJXR01000006.1"/>
</dbReference>
<dbReference type="Proteomes" id="UP000321514">
    <property type="component" value="Unassembled WGS sequence"/>
</dbReference>
<dbReference type="Proteomes" id="UP000183760">
    <property type="component" value="Unassembled WGS sequence"/>
</dbReference>
<dbReference type="AlphaFoldDB" id="A0A511ST87"/>
<proteinExistence type="predicted"/>
<protein>
    <recommendedName>
        <fullName evidence="6">Lipoprotein</fullName>
    </recommendedName>
</protein>
<evidence type="ECO:0000313" key="5">
    <source>
        <dbReference type="Proteomes" id="UP000321514"/>
    </source>
</evidence>